<feature type="compositionally biased region" description="Basic and acidic residues" evidence="1">
    <location>
        <begin position="1"/>
        <end position="15"/>
    </location>
</feature>
<protein>
    <recommendedName>
        <fullName evidence="5">DUF218 domain-containing protein</fullName>
    </recommendedName>
</protein>
<dbReference type="Proteomes" id="UP001516023">
    <property type="component" value="Unassembled WGS sequence"/>
</dbReference>
<dbReference type="PANTHER" id="PTHR28110:SF1">
    <property type="entry name" value="TRANSMEMBRANE PROTEIN"/>
    <property type="match status" value="1"/>
</dbReference>
<evidence type="ECO:0000313" key="4">
    <source>
        <dbReference type="Proteomes" id="UP001516023"/>
    </source>
</evidence>
<evidence type="ECO:0008006" key="5">
    <source>
        <dbReference type="Google" id="ProtNLM"/>
    </source>
</evidence>
<evidence type="ECO:0000256" key="1">
    <source>
        <dbReference type="SAM" id="MobiDB-lite"/>
    </source>
</evidence>
<keyword evidence="4" id="KW-1185">Reference proteome</keyword>
<organism evidence="3 4">
    <name type="scientific">Cyclotella cryptica</name>
    <dbReference type="NCBI Taxonomy" id="29204"/>
    <lineage>
        <taxon>Eukaryota</taxon>
        <taxon>Sar</taxon>
        <taxon>Stramenopiles</taxon>
        <taxon>Ochrophyta</taxon>
        <taxon>Bacillariophyta</taxon>
        <taxon>Coscinodiscophyceae</taxon>
        <taxon>Thalassiosirophycidae</taxon>
        <taxon>Stephanodiscales</taxon>
        <taxon>Stephanodiscaceae</taxon>
        <taxon>Cyclotella</taxon>
    </lineage>
</organism>
<keyword evidence="2" id="KW-0472">Membrane</keyword>
<dbReference type="PANTHER" id="PTHR28110">
    <property type="entry name" value="TRANSMEMBRANE PROTEIN"/>
    <property type="match status" value="1"/>
</dbReference>
<name>A0ABD3RDK2_9STRA</name>
<feature type="region of interest" description="Disordered" evidence="1">
    <location>
        <begin position="1"/>
        <end position="23"/>
    </location>
</feature>
<dbReference type="InterPro" id="IPR055323">
    <property type="entry name" value="C57A10.07/YOR238W"/>
</dbReference>
<proteinExistence type="predicted"/>
<evidence type="ECO:0000313" key="3">
    <source>
        <dbReference type="EMBL" id="KAL3805800.1"/>
    </source>
</evidence>
<gene>
    <name evidence="3" type="ORF">HJC23_007761</name>
</gene>
<accession>A0ABD3RDK2</accession>
<dbReference type="AlphaFoldDB" id="A0ABD3RDK2"/>
<reference evidence="3 4" key="1">
    <citation type="journal article" date="2020" name="G3 (Bethesda)">
        <title>Improved Reference Genome for Cyclotella cryptica CCMP332, a Model for Cell Wall Morphogenesis, Salinity Adaptation, and Lipid Production in Diatoms (Bacillariophyta).</title>
        <authorList>
            <person name="Roberts W.R."/>
            <person name="Downey K.M."/>
            <person name="Ruck E.C."/>
            <person name="Traller J.C."/>
            <person name="Alverson A.J."/>
        </authorList>
    </citation>
    <scope>NUCLEOTIDE SEQUENCE [LARGE SCALE GENOMIC DNA]</scope>
    <source>
        <strain evidence="3 4">CCMP332</strain>
    </source>
</reference>
<comment type="caution">
    <text evidence="3">The sequence shown here is derived from an EMBL/GenBank/DDBJ whole genome shotgun (WGS) entry which is preliminary data.</text>
</comment>
<evidence type="ECO:0000256" key="2">
    <source>
        <dbReference type="SAM" id="Phobius"/>
    </source>
</evidence>
<dbReference type="EMBL" id="JABMIG020000001">
    <property type="protein sequence ID" value="KAL3805800.1"/>
    <property type="molecule type" value="Genomic_DNA"/>
</dbReference>
<keyword evidence="2" id="KW-1133">Transmembrane helix</keyword>
<sequence>MSERATQHHQDETKQDNTTSTMLLSAPSTKQRRRFVHRPNAALSAWSKRKLLFRIASLVFLASLALAVLYRGMSTHSLSRPGSLPRLGPSGVHLRGGGGHVWVHSDSQLFNERSVATQATHLIIVAGHSVLISGQVENAPFDESVWYLLDYQRNKGLPHAIVSHIQTGIRLALHDEKSLLVFSGGETRAQTGPDTEGASYFRVADALDLWDGRDVFGDVGDESHVAAKTESMGGDVGPKSPLQSTVRARTITEEYATDSFENLMFSICRFHDITGTYPQKITMVSFSFKQQRFETLHANALQWPLSRFQYVGVDPPSSTGFDLQEASDGERNNSLIPFKTDPYGCHTEVLQKKRRERNPFARMAPYELTCPDMKELLKWCGPSVIPKNYYGTPTSEDMSQRDHPFHQSCGLKRHFTCIPY</sequence>
<feature type="transmembrane region" description="Helical" evidence="2">
    <location>
        <begin position="51"/>
        <end position="70"/>
    </location>
</feature>
<keyword evidence="2" id="KW-0812">Transmembrane</keyword>